<protein>
    <submittedName>
        <fullName evidence="1 3">Uncharacterized protein</fullName>
    </submittedName>
</protein>
<dbReference type="Proteomes" id="UP000279833">
    <property type="component" value="Unassembled WGS sequence"/>
</dbReference>
<dbReference type="WBParaSite" id="SCUD_0001869601-mRNA-1">
    <property type="protein sequence ID" value="SCUD_0001869601-mRNA-1"/>
    <property type="gene ID" value="SCUD_0001869601"/>
</dbReference>
<dbReference type="STRING" id="6186.A0A183KUF2"/>
<evidence type="ECO:0000313" key="1">
    <source>
        <dbReference type="EMBL" id="VDP66669.1"/>
    </source>
</evidence>
<evidence type="ECO:0000313" key="2">
    <source>
        <dbReference type="Proteomes" id="UP000279833"/>
    </source>
</evidence>
<proteinExistence type="predicted"/>
<sequence>MDLEQILASVVERVICLKAESKGKGLPVNIISSLKHQKGSCEPESNQQCLSKSSLVVKANPDKPLTLIISQRSGPCPNSQSILPAISSGLSKAKPSVSAFGLRRSSRVR</sequence>
<evidence type="ECO:0000313" key="3">
    <source>
        <dbReference type="WBParaSite" id="SCUD_0001869601-mRNA-1"/>
    </source>
</evidence>
<name>A0A183KUF2_9TREM</name>
<gene>
    <name evidence="1" type="ORF">SCUD_LOCUS18693</name>
</gene>
<accession>A0A183KUF2</accession>
<organism evidence="3">
    <name type="scientific">Schistosoma curassoni</name>
    <dbReference type="NCBI Taxonomy" id="6186"/>
    <lineage>
        <taxon>Eukaryota</taxon>
        <taxon>Metazoa</taxon>
        <taxon>Spiralia</taxon>
        <taxon>Lophotrochozoa</taxon>
        <taxon>Platyhelminthes</taxon>
        <taxon>Trematoda</taxon>
        <taxon>Digenea</taxon>
        <taxon>Strigeidida</taxon>
        <taxon>Schistosomatoidea</taxon>
        <taxon>Schistosomatidae</taxon>
        <taxon>Schistosoma</taxon>
    </lineage>
</organism>
<dbReference type="AlphaFoldDB" id="A0A183KUF2"/>
<dbReference type="EMBL" id="UZAK01041378">
    <property type="protein sequence ID" value="VDP66669.1"/>
    <property type="molecule type" value="Genomic_DNA"/>
</dbReference>
<keyword evidence="2" id="KW-1185">Reference proteome</keyword>
<reference evidence="3" key="1">
    <citation type="submission" date="2016-06" db="UniProtKB">
        <authorList>
            <consortium name="WormBaseParasite"/>
        </authorList>
    </citation>
    <scope>IDENTIFICATION</scope>
</reference>
<reference evidence="1 2" key="2">
    <citation type="submission" date="2018-11" db="EMBL/GenBank/DDBJ databases">
        <authorList>
            <consortium name="Pathogen Informatics"/>
        </authorList>
    </citation>
    <scope>NUCLEOTIDE SEQUENCE [LARGE SCALE GENOMIC DNA]</scope>
    <source>
        <strain evidence="1">Dakar</strain>
        <strain evidence="2">Dakar, Senegal</strain>
    </source>
</reference>